<dbReference type="PANTHER" id="PTHR10625">
    <property type="entry name" value="HISTONE DEACETYLASE HDAC1-RELATED"/>
    <property type="match status" value="1"/>
</dbReference>
<dbReference type="EC" id="3.5.1.-" evidence="3"/>
<dbReference type="GO" id="GO:0040029">
    <property type="term" value="P:epigenetic regulation of gene expression"/>
    <property type="evidence" value="ECO:0007669"/>
    <property type="project" value="TreeGrafter"/>
</dbReference>
<dbReference type="AlphaFoldDB" id="A0A5C5Z632"/>
<reference evidence="3 4" key="1">
    <citation type="submission" date="2019-02" db="EMBL/GenBank/DDBJ databases">
        <title>Deep-cultivation of Planctomycetes and their phenomic and genomic characterization uncovers novel biology.</title>
        <authorList>
            <person name="Wiegand S."/>
            <person name="Jogler M."/>
            <person name="Boedeker C."/>
            <person name="Pinto D."/>
            <person name="Vollmers J."/>
            <person name="Rivas-Marin E."/>
            <person name="Kohn T."/>
            <person name="Peeters S.H."/>
            <person name="Heuer A."/>
            <person name="Rast P."/>
            <person name="Oberbeckmann S."/>
            <person name="Bunk B."/>
            <person name="Jeske O."/>
            <person name="Meyerdierks A."/>
            <person name="Storesund J.E."/>
            <person name="Kallscheuer N."/>
            <person name="Luecker S."/>
            <person name="Lage O.M."/>
            <person name="Pohl T."/>
            <person name="Merkel B.J."/>
            <person name="Hornburger P."/>
            <person name="Mueller R.-W."/>
            <person name="Bruemmer F."/>
            <person name="Labrenz M."/>
            <person name="Spormann A.M."/>
            <person name="Op Den Camp H."/>
            <person name="Overmann J."/>
            <person name="Amann R."/>
            <person name="Jetten M.S.M."/>
            <person name="Mascher T."/>
            <person name="Medema M.H."/>
            <person name="Devos D.P."/>
            <person name="Kaster A.-K."/>
            <person name="Ovreas L."/>
            <person name="Rohde M."/>
            <person name="Galperin M.Y."/>
            <person name="Jogler C."/>
        </authorList>
    </citation>
    <scope>NUCLEOTIDE SEQUENCE [LARGE SCALE GENOMIC DNA]</scope>
    <source>
        <strain evidence="3 4">CA13</strain>
    </source>
</reference>
<proteinExistence type="inferred from homology"/>
<accession>A0A5C5Z632</accession>
<dbReference type="Gene3D" id="3.40.800.20">
    <property type="entry name" value="Histone deacetylase domain"/>
    <property type="match status" value="1"/>
</dbReference>
<evidence type="ECO:0000313" key="3">
    <source>
        <dbReference type="EMBL" id="TWT82281.1"/>
    </source>
</evidence>
<gene>
    <name evidence="3" type="primary">hdaH_2</name>
    <name evidence="3" type="ORF">CA13_37430</name>
</gene>
<dbReference type="GO" id="GO:0004407">
    <property type="term" value="F:histone deacetylase activity"/>
    <property type="evidence" value="ECO:0007669"/>
    <property type="project" value="TreeGrafter"/>
</dbReference>
<name>A0A5C5Z632_9BACT</name>
<dbReference type="OrthoDB" id="9808367at2"/>
<dbReference type="RefSeq" id="WP_146398686.1">
    <property type="nucleotide sequence ID" value="NZ_SJPJ01000001.1"/>
</dbReference>
<feature type="domain" description="Histone deacetylase" evidence="2">
    <location>
        <begin position="18"/>
        <end position="307"/>
    </location>
</feature>
<dbReference type="InterPro" id="IPR037138">
    <property type="entry name" value="His_deacetylse_dom_sf"/>
</dbReference>
<dbReference type="Pfam" id="PF00850">
    <property type="entry name" value="Hist_deacetyl"/>
    <property type="match status" value="1"/>
</dbReference>
<comment type="caution">
    <text evidence="3">The sequence shown here is derived from an EMBL/GenBank/DDBJ whole genome shotgun (WGS) entry which is preliminary data.</text>
</comment>
<keyword evidence="4" id="KW-1185">Reference proteome</keyword>
<dbReference type="SUPFAM" id="SSF52768">
    <property type="entry name" value="Arginase/deacetylase"/>
    <property type="match status" value="1"/>
</dbReference>
<dbReference type="EMBL" id="SJPJ01000001">
    <property type="protein sequence ID" value="TWT82281.1"/>
    <property type="molecule type" value="Genomic_DNA"/>
</dbReference>
<evidence type="ECO:0000259" key="2">
    <source>
        <dbReference type="Pfam" id="PF00850"/>
    </source>
</evidence>
<organism evidence="3 4">
    <name type="scientific">Novipirellula herctigrandis</name>
    <dbReference type="NCBI Taxonomy" id="2527986"/>
    <lineage>
        <taxon>Bacteria</taxon>
        <taxon>Pseudomonadati</taxon>
        <taxon>Planctomycetota</taxon>
        <taxon>Planctomycetia</taxon>
        <taxon>Pirellulales</taxon>
        <taxon>Pirellulaceae</taxon>
        <taxon>Novipirellula</taxon>
    </lineage>
</organism>
<dbReference type="InterPro" id="IPR000286">
    <property type="entry name" value="HDACs"/>
</dbReference>
<keyword evidence="3" id="KW-0378">Hydrolase</keyword>
<dbReference type="Proteomes" id="UP000315010">
    <property type="component" value="Unassembled WGS sequence"/>
</dbReference>
<dbReference type="PRINTS" id="PR01270">
    <property type="entry name" value="HDASUPER"/>
</dbReference>
<dbReference type="GO" id="GO:0016787">
    <property type="term" value="F:hydrolase activity"/>
    <property type="evidence" value="ECO:0007669"/>
    <property type="project" value="UniProtKB-KW"/>
</dbReference>
<protein>
    <submittedName>
        <fullName evidence="3">Histone deacetylase-like amidohydrolase</fullName>
        <ecNumber evidence="3">3.5.1.-</ecNumber>
    </submittedName>
</protein>
<dbReference type="InterPro" id="IPR023696">
    <property type="entry name" value="Ureohydrolase_dom_sf"/>
</dbReference>
<dbReference type="CDD" id="cd09992">
    <property type="entry name" value="HDAC_classII"/>
    <property type="match status" value="1"/>
</dbReference>
<dbReference type="InterPro" id="IPR023801">
    <property type="entry name" value="His_deacetylse_dom"/>
</dbReference>
<sequence>MTLFYSDPLFQEHETGDHPENAGRIMPVLRYLHFVSLDAICKRPSWDAASPKTLMMVHTPEHIQAVEKMAMEGGGQLDPDTVVSRRSFDVACKATGAVVDAVQRVMQGENTNAFCLSRPPGHHALADQAMGFCLFNNIAVAARVATERLGLDRVLIVDFDVHHGNGTQAIFYDDPKVGFFSMHRSPFFPHTGLKDETGIGAGEGTTRNLPIAFGTSRKDQLEQFTDSLSDFADLISPELVLISAGFDSHRLDPVGSLGLETEDFTALTDAVIRIAQKHSEGRIVSVLEGGYNPLVLAECVGHHVEELVQND</sequence>
<evidence type="ECO:0000313" key="4">
    <source>
        <dbReference type="Proteomes" id="UP000315010"/>
    </source>
</evidence>
<evidence type="ECO:0000256" key="1">
    <source>
        <dbReference type="ARBA" id="ARBA00005947"/>
    </source>
</evidence>
<comment type="similarity">
    <text evidence="1">Belongs to the histone deacetylase family.</text>
</comment>
<dbReference type="PANTHER" id="PTHR10625:SF10">
    <property type="entry name" value="HISTONE DEACETYLASE HDAC1"/>
    <property type="match status" value="1"/>
</dbReference>